<protein>
    <recommendedName>
        <fullName evidence="5">WW domain-containing protein</fullName>
    </recommendedName>
</protein>
<evidence type="ECO:0000256" key="2">
    <source>
        <dbReference type="SAM" id="MobiDB-lite"/>
    </source>
</evidence>
<organism evidence="3 4">
    <name type="scientific">Phytophthora nicotianae P1976</name>
    <dbReference type="NCBI Taxonomy" id="1317066"/>
    <lineage>
        <taxon>Eukaryota</taxon>
        <taxon>Sar</taxon>
        <taxon>Stramenopiles</taxon>
        <taxon>Oomycota</taxon>
        <taxon>Peronosporomycetes</taxon>
        <taxon>Peronosporales</taxon>
        <taxon>Peronosporaceae</taxon>
        <taxon>Phytophthora</taxon>
    </lineage>
</organism>
<dbReference type="Proteomes" id="UP000028582">
    <property type="component" value="Unassembled WGS sequence"/>
</dbReference>
<name>A0A081B2E3_PHYNI</name>
<proteinExistence type="predicted"/>
<evidence type="ECO:0000313" key="3">
    <source>
        <dbReference type="EMBL" id="ETO85304.1"/>
    </source>
</evidence>
<gene>
    <name evidence="3" type="ORF">F444_00948</name>
</gene>
<evidence type="ECO:0000256" key="1">
    <source>
        <dbReference type="SAM" id="Coils"/>
    </source>
</evidence>
<dbReference type="AlphaFoldDB" id="A0A081B2E3"/>
<reference evidence="3 4" key="1">
    <citation type="submission" date="2013-11" db="EMBL/GenBank/DDBJ databases">
        <title>The Genome Sequence of Phytophthora parasitica P1976.</title>
        <authorList>
            <consortium name="The Broad Institute Genomics Platform"/>
            <person name="Russ C."/>
            <person name="Tyler B."/>
            <person name="Panabieres F."/>
            <person name="Shan W."/>
            <person name="Tripathy S."/>
            <person name="Grunwald N."/>
            <person name="Machado M."/>
            <person name="Johnson C.S."/>
            <person name="Walker B."/>
            <person name="Young S."/>
            <person name="Zeng Q."/>
            <person name="Gargeya S."/>
            <person name="Fitzgerald M."/>
            <person name="Haas B."/>
            <person name="Abouelleil A."/>
            <person name="Allen A.W."/>
            <person name="Alvarado L."/>
            <person name="Arachchi H.M."/>
            <person name="Berlin A.M."/>
            <person name="Chapman S.B."/>
            <person name="Gainer-Dewar J."/>
            <person name="Goldberg J."/>
            <person name="Griggs A."/>
            <person name="Gujja S."/>
            <person name="Hansen M."/>
            <person name="Howarth C."/>
            <person name="Imamovic A."/>
            <person name="Ireland A."/>
            <person name="Larimer J."/>
            <person name="McCowan C."/>
            <person name="Murphy C."/>
            <person name="Pearson M."/>
            <person name="Poon T.W."/>
            <person name="Priest M."/>
            <person name="Roberts A."/>
            <person name="Saif S."/>
            <person name="Shea T."/>
            <person name="Sisk P."/>
            <person name="Sykes S."/>
            <person name="Wortman J."/>
            <person name="Nusbaum C."/>
            <person name="Birren B."/>
        </authorList>
    </citation>
    <scope>NUCLEOTIDE SEQUENCE [LARGE SCALE GENOMIC DNA]</scope>
    <source>
        <strain evidence="3 4">P1976</strain>
    </source>
</reference>
<feature type="coiled-coil region" evidence="1">
    <location>
        <begin position="713"/>
        <end position="749"/>
    </location>
</feature>
<dbReference type="InterPro" id="IPR000048">
    <property type="entry name" value="IQ_motif_EF-hand-BS"/>
</dbReference>
<sequence length="930" mass="109577">MDADSEGSARDASFTLPSINGRSKEDINDKTQQTITYLDARLEELELHILASAKDDESDDVQSDISSEQNNERRQTLKKKEDAPWVITELPTQVTIPAYAALEVFQVKKWREILQLMKLMSAPCFRNIRLAGDDRALYEGFFRAFPHHVVTKARFMSVVRHIFGIPAVSMIHQRSKTKNANRDMASGENHNAEDHESEKAAARLALDRHLEKLQYCCERSVDNVLVLNWRILLVALRMFKEPLLTVREHLSWAVSVFASSGSLEINDGDTIDADNVTLMLTHVMRNPTASHLVSERLRAAFDMLPSFRATSSSLSSTAVSSSRITYRVFKRLLQLPPLRTLMNDRMTPHTTVIDELSVPVYRDFVYRARRREHNRRVLRRLRYYNETKTLRLCFHTWAQNARDRKSARSTMIFVYTIATRIKQRTAFGALRRHALASIAALEIQRVFRGMRGRMRADEIWRKIQAVLAVQGAFRMRAYFTRHLRKLRRQNLFAIRIQRVYRGRLGRIYARQTLLTHYYREMAAIQQEREAFRALVRDEMARRLQRFFRKIVADKQRAKRVEEERAKREAELEKLRVSGDAAQQAARHRREVTEKYDKLREEAEYKEKRRRIDDIEKQKIVHRRRQREWEAFKTKKIARKEALKLQGEESYDRLKSQWDNIIAETVHKREKLIDQLLQLEDVQGEWKKIHTRLHQRVRERSKQLTAKHKSSGVVIQKKEIIERAQLEIKAEEAEEKRLKVENDWLKAEADYLKKLEDEQEERLLAENTEERTARQKNALTIQCAFRMFTARKLLRGMLSELYIKEFNIETQVPRYRNRFTGKVRTRKPTGLGSKELEYENCWVIMIDNVLGEPFFYNPRRMKQSWARPDDCRFCGPCSNSSSTVFAAVWNSHDDTYLCQECYEHEYVKRGQQDNLQADIYVTYDGSRPNGE</sequence>
<evidence type="ECO:0000313" key="4">
    <source>
        <dbReference type="Proteomes" id="UP000028582"/>
    </source>
</evidence>
<dbReference type="EMBL" id="ANJA01000183">
    <property type="protein sequence ID" value="ETO85304.1"/>
    <property type="molecule type" value="Genomic_DNA"/>
</dbReference>
<evidence type="ECO:0008006" key="5">
    <source>
        <dbReference type="Google" id="ProtNLM"/>
    </source>
</evidence>
<keyword evidence="1" id="KW-0175">Coiled coil</keyword>
<comment type="caution">
    <text evidence="3">The sequence shown here is derived from an EMBL/GenBank/DDBJ whole genome shotgun (WGS) entry which is preliminary data.</text>
</comment>
<feature type="region of interest" description="Disordered" evidence="2">
    <location>
        <begin position="176"/>
        <end position="197"/>
    </location>
</feature>
<feature type="coiled-coil region" evidence="1">
    <location>
        <begin position="550"/>
        <end position="624"/>
    </location>
</feature>
<dbReference type="SMART" id="SM00015">
    <property type="entry name" value="IQ"/>
    <property type="match status" value="3"/>
</dbReference>
<feature type="region of interest" description="Disordered" evidence="2">
    <location>
        <begin position="1"/>
        <end position="30"/>
    </location>
</feature>
<dbReference type="PROSITE" id="PS50096">
    <property type="entry name" value="IQ"/>
    <property type="match status" value="3"/>
</dbReference>
<accession>A0A081B2E3</accession>
<feature type="region of interest" description="Disordered" evidence="2">
    <location>
        <begin position="58"/>
        <end position="80"/>
    </location>
</feature>
<dbReference type="OrthoDB" id="167375at2759"/>
<feature type="compositionally biased region" description="Basic and acidic residues" evidence="2">
    <location>
        <begin position="70"/>
        <end position="80"/>
    </location>
</feature>